<reference evidence="6" key="1">
    <citation type="submission" date="2022-11" db="EMBL/GenBank/DDBJ databases">
        <title>Hoeflea poritis sp. nov., isolated from scleractinian coral Porites lutea.</title>
        <authorList>
            <person name="Zhang G."/>
            <person name="Wei Q."/>
            <person name="Cai L."/>
        </authorList>
    </citation>
    <scope>NUCLEOTIDE SEQUENCE</scope>
    <source>
        <strain evidence="6">E7-10</strain>
    </source>
</reference>
<sequence length="305" mass="33757">MRRRLPPLNALLAFEAAARHSNFTRAAEELGVAQPAITRHINNIESWLGIDLFRRTGNAVMLTADGESVSELVTTAFDRLEISLGALASSKSNEITIGASFGITHLWLMPQITAMRGAARGAAINFITSENYVDFDAGKVDFSIRFGSGDWPGKRADLLFTETTYVIAAPAFLQNTPEIDPDNLAATLRPEWLLEHGDMHDYGWMTWRKWFEQHGSVLSGELRNADIRNYPTLLDMVRCGEGVALGYVGLDNHLVEAGEILRLGKPVKRPNLGYYLLTNAGDGIHGASKELWQYLTCEAGQTKRH</sequence>
<keyword evidence="7" id="KW-1185">Reference proteome</keyword>
<evidence type="ECO:0000313" key="7">
    <source>
        <dbReference type="Proteomes" id="UP001148313"/>
    </source>
</evidence>
<dbReference type="PROSITE" id="PS50931">
    <property type="entry name" value="HTH_LYSR"/>
    <property type="match status" value="1"/>
</dbReference>
<dbReference type="SUPFAM" id="SSF46785">
    <property type="entry name" value="Winged helix' DNA-binding domain"/>
    <property type="match status" value="1"/>
</dbReference>
<feature type="domain" description="HTH lysR-type" evidence="5">
    <location>
        <begin position="6"/>
        <end position="63"/>
    </location>
</feature>
<dbReference type="Pfam" id="PF03466">
    <property type="entry name" value="LysR_substrate"/>
    <property type="match status" value="1"/>
</dbReference>
<dbReference type="Gene3D" id="3.40.190.10">
    <property type="entry name" value="Periplasmic binding protein-like II"/>
    <property type="match status" value="2"/>
</dbReference>
<dbReference type="InterPro" id="IPR036390">
    <property type="entry name" value="WH_DNA-bd_sf"/>
</dbReference>
<keyword evidence="4" id="KW-0804">Transcription</keyword>
<dbReference type="PRINTS" id="PR00039">
    <property type="entry name" value="HTHLYSR"/>
</dbReference>
<dbReference type="Proteomes" id="UP001148313">
    <property type="component" value="Unassembled WGS sequence"/>
</dbReference>
<keyword evidence="2" id="KW-0805">Transcription regulation</keyword>
<dbReference type="InterPro" id="IPR005119">
    <property type="entry name" value="LysR_subst-bd"/>
</dbReference>
<comment type="similarity">
    <text evidence="1">Belongs to the LysR transcriptional regulatory family.</text>
</comment>
<keyword evidence="3" id="KW-0238">DNA-binding</keyword>
<dbReference type="PANTHER" id="PTHR30537:SF5">
    <property type="entry name" value="HTH-TYPE TRANSCRIPTIONAL ACTIVATOR TTDR-RELATED"/>
    <property type="match status" value="1"/>
</dbReference>
<organism evidence="6 7">
    <name type="scientific">Hoeflea poritis</name>
    <dbReference type="NCBI Taxonomy" id="2993659"/>
    <lineage>
        <taxon>Bacteria</taxon>
        <taxon>Pseudomonadati</taxon>
        <taxon>Pseudomonadota</taxon>
        <taxon>Alphaproteobacteria</taxon>
        <taxon>Hyphomicrobiales</taxon>
        <taxon>Rhizobiaceae</taxon>
        <taxon>Hoeflea</taxon>
    </lineage>
</organism>
<dbReference type="Gene3D" id="1.10.10.10">
    <property type="entry name" value="Winged helix-like DNA-binding domain superfamily/Winged helix DNA-binding domain"/>
    <property type="match status" value="1"/>
</dbReference>
<proteinExistence type="inferred from homology"/>
<dbReference type="PANTHER" id="PTHR30537">
    <property type="entry name" value="HTH-TYPE TRANSCRIPTIONAL REGULATOR"/>
    <property type="match status" value="1"/>
</dbReference>
<accession>A0ABT4VRQ8</accession>
<evidence type="ECO:0000256" key="1">
    <source>
        <dbReference type="ARBA" id="ARBA00009437"/>
    </source>
</evidence>
<evidence type="ECO:0000256" key="3">
    <source>
        <dbReference type="ARBA" id="ARBA00023125"/>
    </source>
</evidence>
<dbReference type="InterPro" id="IPR058163">
    <property type="entry name" value="LysR-type_TF_proteobact-type"/>
</dbReference>
<dbReference type="EMBL" id="JAPJZH010000009">
    <property type="protein sequence ID" value="MDA4846713.1"/>
    <property type="molecule type" value="Genomic_DNA"/>
</dbReference>
<evidence type="ECO:0000259" key="5">
    <source>
        <dbReference type="PROSITE" id="PS50931"/>
    </source>
</evidence>
<gene>
    <name evidence="6" type="ORF">OOZ53_15230</name>
</gene>
<dbReference type="RefSeq" id="WP_271090504.1">
    <property type="nucleotide sequence ID" value="NZ_JAPJZH010000009.1"/>
</dbReference>
<dbReference type="InterPro" id="IPR000847">
    <property type="entry name" value="LysR_HTH_N"/>
</dbReference>
<dbReference type="SUPFAM" id="SSF53850">
    <property type="entry name" value="Periplasmic binding protein-like II"/>
    <property type="match status" value="1"/>
</dbReference>
<evidence type="ECO:0000256" key="2">
    <source>
        <dbReference type="ARBA" id="ARBA00023015"/>
    </source>
</evidence>
<dbReference type="InterPro" id="IPR036388">
    <property type="entry name" value="WH-like_DNA-bd_sf"/>
</dbReference>
<dbReference type="Pfam" id="PF00126">
    <property type="entry name" value="HTH_1"/>
    <property type="match status" value="1"/>
</dbReference>
<evidence type="ECO:0000256" key="4">
    <source>
        <dbReference type="ARBA" id="ARBA00023163"/>
    </source>
</evidence>
<protein>
    <submittedName>
        <fullName evidence="6">LysR family transcriptional regulator</fullName>
    </submittedName>
</protein>
<name>A0ABT4VRQ8_9HYPH</name>
<evidence type="ECO:0000313" key="6">
    <source>
        <dbReference type="EMBL" id="MDA4846713.1"/>
    </source>
</evidence>
<comment type="caution">
    <text evidence="6">The sequence shown here is derived from an EMBL/GenBank/DDBJ whole genome shotgun (WGS) entry which is preliminary data.</text>
</comment>